<dbReference type="GO" id="GO:0045259">
    <property type="term" value="C:proton-transporting ATP synthase complex"/>
    <property type="evidence" value="ECO:0007669"/>
    <property type="project" value="UniProtKB-KW"/>
</dbReference>
<organism evidence="11 12">
    <name type="scientific">Habropoda laboriosa</name>
    <dbReference type="NCBI Taxonomy" id="597456"/>
    <lineage>
        <taxon>Eukaryota</taxon>
        <taxon>Metazoa</taxon>
        <taxon>Ecdysozoa</taxon>
        <taxon>Arthropoda</taxon>
        <taxon>Hexapoda</taxon>
        <taxon>Insecta</taxon>
        <taxon>Pterygota</taxon>
        <taxon>Neoptera</taxon>
        <taxon>Endopterygota</taxon>
        <taxon>Hymenoptera</taxon>
        <taxon>Apocrita</taxon>
        <taxon>Aculeata</taxon>
        <taxon>Apoidea</taxon>
        <taxon>Anthophila</taxon>
        <taxon>Apidae</taxon>
        <taxon>Habropoda</taxon>
    </lineage>
</organism>
<feature type="transmembrane region" description="Helical" evidence="10">
    <location>
        <begin position="86"/>
        <end position="104"/>
    </location>
</feature>
<keyword evidence="10" id="KW-0812">Transmembrane</keyword>
<keyword evidence="9" id="KW-0066">ATP synthesis</keyword>
<keyword evidence="10" id="KW-1133">Transmembrane helix</keyword>
<keyword evidence="12" id="KW-1185">Reference proteome</keyword>
<sequence length="115" mass="13766">MISSILQWDKLGNYPKGYDPTKHGPFDPSRYYGTPDTPFGDVKIRELPAWLWRREKGLGKLLGLFSRAYWRWNLKYIQPRKANMSPVYQVAVISMILFYTMNYTRIRGHRSYKYH</sequence>
<evidence type="ECO:0000256" key="2">
    <source>
        <dbReference type="ARBA" id="ARBA00005895"/>
    </source>
</evidence>
<evidence type="ECO:0000256" key="6">
    <source>
        <dbReference type="ARBA" id="ARBA00023065"/>
    </source>
</evidence>
<evidence type="ECO:0000256" key="8">
    <source>
        <dbReference type="ARBA" id="ARBA00023136"/>
    </source>
</evidence>
<dbReference type="AlphaFoldDB" id="A0A0L7R0W4"/>
<keyword evidence="6" id="KW-0406">Ion transport</keyword>
<dbReference type="InterPro" id="IPR019344">
    <property type="entry name" value="F1F0-ATPsyn_F_prd"/>
</dbReference>
<comment type="similarity">
    <text evidence="2">Belongs to the ATPase F chain family.</text>
</comment>
<keyword evidence="3" id="KW-0813">Transport</keyword>
<dbReference type="PANTHER" id="PTHR13080:SF20">
    <property type="entry name" value="ATP SYNTHASE SUBUNIT F, MITOCHONDRIAL-RELATED"/>
    <property type="match status" value="1"/>
</dbReference>
<dbReference type="Proteomes" id="UP000053825">
    <property type="component" value="Unassembled WGS sequence"/>
</dbReference>
<evidence type="ECO:0000256" key="1">
    <source>
        <dbReference type="ARBA" id="ARBA00004325"/>
    </source>
</evidence>
<evidence type="ECO:0000256" key="4">
    <source>
        <dbReference type="ARBA" id="ARBA00022547"/>
    </source>
</evidence>
<keyword evidence="4" id="KW-0138">CF(0)</keyword>
<evidence type="ECO:0000256" key="10">
    <source>
        <dbReference type="SAM" id="Phobius"/>
    </source>
</evidence>
<dbReference type="STRING" id="597456.A0A0L7R0W4"/>
<evidence type="ECO:0000313" key="12">
    <source>
        <dbReference type="Proteomes" id="UP000053825"/>
    </source>
</evidence>
<dbReference type="Pfam" id="PF10206">
    <property type="entry name" value="WRW"/>
    <property type="match status" value="1"/>
</dbReference>
<evidence type="ECO:0000256" key="5">
    <source>
        <dbReference type="ARBA" id="ARBA00022781"/>
    </source>
</evidence>
<dbReference type="GO" id="GO:0046933">
    <property type="term" value="F:proton-transporting ATP synthase activity, rotational mechanism"/>
    <property type="evidence" value="ECO:0007669"/>
    <property type="project" value="TreeGrafter"/>
</dbReference>
<evidence type="ECO:0000256" key="9">
    <source>
        <dbReference type="ARBA" id="ARBA00023310"/>
    </source>
</evidence>
<proteinExistence type="inferred from homology"/>
<dbReference type="OrthoDB" id="8921675at2759"/>
<comment type="subcellular location">
    <subcellularLocation>
        <location evidence="1">Mitochondrion membrane</location>
    </subcellularLocation>
</comment>
<keyword evidence="8 10" id="KW-0472">Membrane</keyword>
<evidence type="ECO:0000313" key="11">
    <source>
        <dbReference type="EMBL" id="KOC64489.1"/>
    </source>
</evidence>
<dbReference type="GO" id="GO:0031966">
    <property type="term" value="C:mitochondrial membrane"/>
    <property type="evidence" value="ECO:0007669"/>
    <property type="project" value="UniProtKB-SubCell"/>
</dbReference>
<evidence type="ECO:0000256" key="3">
    <source>
        <dbReference type="ARBA" id="ARBA00022448"/>
    </source>
</evidence>
<protein>
    <submittedName>
        <fullName evidence="11">Putative ATP synthase subunit f, mitochondrial</fullName>
    </submittedName>
</protein>
<evidence type="ECO:0000256" key="7">
    <source>
        <dbReference type="ARBA" id="ARBA00023128"/>
    </source>
</evidence>
<dbReference type="PANTHER" id="PTHR13080">
    <property type="entry name" value="ATP SYNTHASE F CHAIN, MITOCHONDRIAL-RELATED"/>
    <property type="match status" value="1"/>
</dbReference>
<keyword evidence="7" id="KW-0496">Mitochondrion</keyword>
<gene>
    <name evidence="11" type="ORF">WH47_01073</name>
</gene>
<keyword evidence="5" id="KW-0375">Hydrogen ion transport</keyword>
<name>A0A0L7R0W4_9HYME</name>
<reference evidence="11 12" key="1">
    <citation type="submission" date="2015-07" db="EMBL/GenBank/DDBJ databases">
        <title>The genome of Habropoda laboriosa.</title>
        <authorList>
            <person name="Pan H."/>
            <person name="Kapheim K."/>
        </authorList>
    </citation>
    <scope>NUCLEOTIDE SEQUENCE [LARGE SCALE GENOMIC DNA]</scope>
    <source>
        <strain evidence="11">0110345459</strain>
    </source>
</reference>
<dbReference type="EMBL" id="KQ414669">
    <property type="protein sequence ID" value="KOC64489.1"/>
    <property type="molecule type" value="Genomic_DNA"/>
</dbReference>
<accession>A0A0L7R0W4</accession>
<dbReference type="GO" id="GO:0042776">
    <property type="term" value="P:proton motive force-driven mitochondrial ATP synthesis"/>
    <property type="evidence" value="ECO:0007669"/>
    <property type="project" value="TreeGrafter"/>
</dbReference>